<dbReference type="PANTHER" id="PTHR37694:SF1">
    <property type="entry name" value="SLR8022 PROTEIN"/>
    <property type="match status" value="1"/>
</dbReference>
<reference evidence="2 3" key="1">
    <citation type="submission" date="2020-08" db="EMBL/GenBank/DDBJ databases">
        <title>A Genomic Blueprint of the Chicken Gut Microbiome.</title>
        <authorList>
            <person name="Gilroy R."/>
            <person name="Ravi A."/>
            <person name="Getino M."/>
            <person name="Pursley I."/>
            <person name="Horton D.L."/>
            <person name="Alikhan N.-F."/>
            <person name="Baker D."/>
            <person name="Gharbi K."/>
            <person name="Hall N."/>
            <person name="Watson M."/>
            <person name="Adriaenssens E.M."/>
            <person name="Foster-Nyarko E."/>
            <person name="Jarju S."/>
            <person name="Secka A."/>
            <person name="Antonio M."/>
            <person name="Oren A."/>
            <person name="Chaudhuri R."/>
            <person name="La Ragione R.M."/>
            <person name="Hildebrand F."/>
            <person name="Pallen M.J."/>
        </authorList>
    </citation>
    <scope>NUCLEOTIDE SEQUENCE [LARGE SCALE GENOMIC DNA]</scope>
    <source>
        <strain evidence="2 3">Sa3CVN1</strain>
    </source>
</reference>
<sequence length="113" mass="12904">MKIEKITEKMEYSEEKFTKKILYNEDKVLCFILNFKPDQGVPSHNHEESDLIVHILVGQGEMVVEGKTYKVLQGDVIHCKGKEMFSIKNTGYSDMSCLVMLSPNPSALYSKEV</sequence>
<gene>
    <name evidence="2" type="ORF">H9661_13375</name>
</gene>
<evidence type="ECO:0000313" key="2">
    <source>
        <dbReference type="EMBL" id="MBD7912348.1"/>
    </source>
</evidence>
<accession>A0ABR8PW13</accession>
<dbReference type="Gene3D" id="2.60.120.10">
    <property type="entry name" value="Jelly Rolls"/>
    <property type="match status" value="1"/>
</dbReference>
<feature type="domain" description="Cupin type-2" evidence="1">
    <location>
        <begin position="32"/>
        <end position="99"/>
    </location>
</feature>
<dbReference type="RefSeq" id="WP_143315281.1">
    <property type="nucleotide sequence ID" value="NZ_JACSRA010000022.1"/>
</dbReference>
<keyword evidence="3" id="KW-1185">Reference proteome</keyword>
<organism evidence="2 3">
    <name type="scientific">Clostridium cibarium</name>
    <dbReference type="NCBI Taxonomy" id="2762247"/>
    <lineage>
        <taxon>Bacteria</taxon>
        <taxon>Bacillati</taxon>
        <taxon>Bacillota</taxon>
        <taxon>Clostridia</taxon>
        <taxon>Eubacteriales</taxon>
        <taxon>Clostridiaceae</taxon>
        <taxon>Clostridium</taxon>
    </lineage>
</organism>
<dbReference type="SUPFAM" id="SSF51182">
    <property type="entry name" value="RmlC-like cupins"/>
    <property type="match status" value="1"/>
</dbReference>
<dbReference type="InterPro" id="IPR013096">
    <property type="entry name" value="Cupin_2"/>
</dbReference>
<protein>
    <submittedName>
        <fullName evidence="2">Cupin domain-containing protein</fullName>
    </submittedName>
</protein>
<name>A0ABR8PW13_9CLOT</name>
<dbReference type="InterPro" id="IPR014710">
    <property type="entry name" value="RmlC-like_jellyroll"/>
</dbReference>
<dbReference type="Pfam" id="PF07883">
    <property type="entry name" value="Cupin_2"/>
    <property type="match status" value="1"/>
</dbReference>
<dbReference type="PANTHER" id="PTHR37694">
    <property type="entry name" value="SLR8022 PROTEIN"/>
    <property type="match status" value="1"/>
</dbReference>
<evidence type="ECO:0000259" key="1">
    <source>
        <dbReference type="Pfam" id="PF07883"/>
    </source>
</evidence>
<dbReference type="EMBL" id="JACSRA010000022">
    <property type="protein sequence ID" value="MBD7912348.1"/>
    <property type="molecule type" value="Genomic_DNA"/>
</dbReference>
<comment type="caution">
    <text evidence="2">The sequence shown here is derived from an EMBL/GenBank/DDBJ whole genome shotgun (WGS) entry which is preliminary data.</text>
</comment>
<proteinExistence type="predicted"/>
<dbReference type="Proteomes" id="UP000627781">
    <property type="component" value="Unassembled WGS sequence"/>
</dbReference>
<evidence type="ECO:0000313" key="3">
    <source>
        <dbReference type="Proteomes" id="UP000627781"/>
    </source>
</evidence>
<dbReference type="InterPro" id="IPR011051">
    <property type="entry name" value="RmlC_Cupin_sf"/>
</dbReference>